<dbReference type="Gene3D" id="2.60.120.200">
    <property type="match status" value="1"/>
</dbReference>
<evidence type="ECO:0000313" key="1">
    <source>
        <dbReference type="EMBL" id="MCQ4638800.1"/>
    </source>
</evidence>
<dbReference type="Proteomes" id="UP001524502">
    <property type="component" value="Unassembled WGS sequence"/>
</dbReference>
<sequence>IGGTGFTGLIDEVKVYNRVLNESEILSAMKVKGLNIADTNPTVNIGETYQITTNLITDAEDKTITYVSNKP</sequence>
<accession>A0ABT1RUE0</accession>
<feature type="non-terminal residue" evidence="1">
    <location>
        <position position="1"/>
    </location>
</feature>
<dbReference type="InterPro" id="IPR013320">
    <property type="entry name" value="ConA-like_dom_sf"/>
</dbReference>
<keyword evidence="2" id="KW-1185">Reference proteome</keyword>
<name>A0ABT1RUE0_9FIRM</name>
<evidence type="ECO:0000313" key="2">
    <source>
        <dbReference type="Proteomes" id="UP001524502"/>
    </source>
</evidence>
<dbReference type="SUPFAM" id="SSF49899">
    <property type="entry name" value="Concanavalin A-like lectins/glucanases"/>
    <property type="match status" value="1"/>
</dbReference>
<gene>
    <name evidence="1" type="ORF">NE619_18925</name>
</gene>
<feature type="non-terminal residue" evidence="1">
    <location>
        <position position="71"/>
    </location>
</feature>
<protein>
    <submittedName>
        <fullName evidence="1">LamG domain-containing protein</fullName>
    </submittedName>
</protein>
<dbReference type="EMBL" id="JANFXK010000267">
    <property type="protein sequence ID" value="MCQ4638800.1"/>
    <property type="molecule type" value="Genomic_DNA"/>
</dbReference>
<organism evidence="1 2">
    <name type="scientific">Anaerovorax odorimutans</name>
    <dbReference type="NCBI Taxonomy" id="109327"/>
    <lineage>
        <taxon>Bacteria</taxon>
        <taxon>Bacillati</taxon>
        <taxon>Bacillota</taxon>
        <taxon>Clostridia</taxon>
        <taxon>Peptostreptococcales</taxon>
        <taxon>Anaerovoracaceae</taxon>
        <taxon>Anaerovorax</taxon>
    </lineage>
</organism>
<reference evidence="1 2" key="1">
    <citation type="submission" date="2022-06" db="EMBL/GenBank/DDBJ databases">
        <title>Isolation of gut microbiota from human fecal samples.</title>
        <authorList>
            <person name="Pamer E.G."/>
            <person name="Barat B."/>
            <person name="Waligurski E."/>
            <person name="Medina S."/>
            <person name="Paddock L."/>
            <person name="Mostad J."/>
        </authorList>
    </citation>
    <scope>NUCLEOTIDE SEQUENCE [LARGE SCALE GENOMIC DNA]</scope>
    <source>
        <strain evidence="1 2">SL.3.17</strain>
    </source>
</reference>
<proteinExistence type="predicted"/>
<comment type="caution">
    <text evidence="1">The sequence shown here is derived from an EMBL/GenBank/DDBJ whole genome shotgun (WGS) entry which is preliminary data.</text>
</comment>
<dbReference type="RefSeq" id="WP_256133953.1">
    <property type="nucleotide sequence ID" value="NZ_JANFXK010000267.1"/>
</dbReference>